<feature type="active site" evidence="3">
    <location>
        <position position="256"/>
    </location>
</feature>
<accession>A0A2A5B892</accession>
<dbReference type="GO" id="GO:0009450">
    <property type="term" value="P:gamma-aminobutyric acid catabolic process"/>
    <property type="evidence" value="ECO:0007669"/>
    <property type="project" value="TreeGrafter"/>
</dbReference>
<dbReference type="InterPro" id="IPR016161">
    <property type="entry name" value="Ald_DH/histidinol_DH"/>
</dbReference>
<gene>
    <name evidence="6" type="primary">gabD</name>
    <name evidence="6" type="ORF">COA96_03360</name>
</gene>
<dbReference type="AlphaFoldDB" id="A0A2A5B892"/>
<dbReference type="InterPro" id="IPR016162">
    <property type="entry name" value="Ald_DH_N"/>
</dbReference>
<name>A0A2A5B892_9GAMM</name>
<comment type="caution">
    <text evidence="6">The sequence shown here is derived from an EMBL/GenBank/DDBJ whole genome shotgun (WGS) entry which is preliminary data.</text>
</comment>
<dbReference type="Gene3D" id="3.40.309.10">
    <property type="entry name" value="Aldehyde Dehydrogenase, Chain A, domain 2"/>
    <property type="match status" value="1"/>
</dbReference>
<evidence type="ECO:0000256" key="3">
    <source>
        <dbReference type="PROSITE-ProRule" id="PRU10007"/>
    </source>
</evidence>
<dbReference type="InterPro" id="IPR016160">
    <property type="entry name" value="Ald_DH_CS_CYS"/>
</dbReference>
<dbReference type="SUPFAM" id="SSF53720">
    <property type="entry name" value="ALDH-like"/>
    <property type="match status" value="1"/>
</dbReference>
<evidence type="ECO:0000256" key="1">
    <source>
        <dbReference type="ARBA" id="ARBA00009986"/>
    </source>
</evidence>
<dbReference type="GO" id="GO:0004777">
    <property type="term" value="F:succinate-semialdehyde dehydrogenase (NAD+) activity"/>
    <property type="evidence" value="ECO:0007669"/>
    <property type="project" value="TreeGrafter"/>
</dbReference>
<dbReference type="InterPro" id="IPR016163">
    <property type="entry name" value="Ald_DH_C"/>
</dbReference>
<evidence type="ECO:0000256" key="4">
    <source>
        <dbReference type="RuleBase" id="RU003345"/>
    </source>
</evidence>
<dbReference type="FunFam" id="3.40.605.10:FF:000005">
    <property type="entry name" value="Succinate-semialdehyde dehydrogenase I"/>
    <property type="match status" value="1"/>
</dbReference>
<dbReference type="InterPro" id="IPR050740">
    <property type="entry name" value="Aldehyde_DH_Superfamily"/>
</dbReference>
<dbReference type="FunFam" id="3.40.309.10:FF:000004">
    <property type="entry name" value="Succinate-semialdehyde dehydrogenase I"/>
    <property type="match status" value="1"/>
</dbReference>
<dbReference type="Proteomes" id="UP000218327">
    <property type="component" value="Unassembled WGS sequence"/>
</dbReference>
<proteinExistence type="inferred from homology"/>
<protein>
    <submittedName>
        <fullName evidence="6">Succinate-semialdehyde dehydrogenase (NADP(+))</fullName>
        <ecNumber evidence="6">1.2.1.16</ecNumber>
    </submittedName>
</protein>
<sequence>MLNLQDPTLFRTENYIDGKWIAGSAGHIIVTNPANGDVIAKTTNSNAADATVAVEAAAVAFKSWSRTPAKERAKVMRKWYELILENTEDLARLMTTEQGKPLTEAIGEVNYGAAFIEFYAEECKRVMGATIPTVANDRRLQTYKQAIGVVGCITPWNFPNAMITRKAAPAIAAGCTVVIKPDAGTPLSALALCELAERAGIPAGVLNVVISSHSQAIGEVLTQHKKISKFTFTGSTAVGKILMAQCASTVKKISLELGGNAPYIVFDDADIGEAVTHCVATKFRNCGQTCVCTNRIFVQSSIAEEFTKRLKEAIAELKVADGFTDGAMIGPLINSAAVEKIDGLIADATQKGAEVLLGGGRHELGQGFYQPTLLANISQDMRIANEEIFGPVAAIQTFETESEVIERANDTVYGLAAYFFTRDIGRVMRVSEELEYGIVCSNSGVFSTEVAPFGGWKQSGIGSEGGQEGIADFYETKFHSMGGIDS</sequence>
<evidence type="ECO:0000313" key="7">
    <source>
        <dbReference type="Proteomes" id="UP000218327"/>
    </source>
</evidence>
<dbReference type="EC" id="1.2.1.16" evidence="6"/>
<dbReference type="PROSITE" id="PS00687">
    <property type="entry name" value="ALDEHYDE_DEHYDR_GLU"/>
    <property type="match status" value="1"/>
</dbReference>
<evidence type="ECO:0000313" key="6">
    <source>
        <dbReference type="EMBL" id="PCJ27551.1"/>
    </source>
</evidence>
<dbReference type="Pfam" id="PF00171">
    <property type="entry name" value="Aldedh"/>
    <property type="match status" value="1"/>
</dbReference>
<dbReference type="InterPro" id="IPR029510">
    <property type="entry name" value="Ald_DH_CS_GLU"/>
</dbReference>
<evidence type="ECO:0000259" key="5">
    <source>
        <dbReference type="Pfam" id="PF00171"/>
    </source>
</evidence>
<dbReference type="InterPro" id="IPR015590">
    <property type="entry name" value="Aldehyde_DH_dom"/>
</dbReference>
<organism evidence="6 7">
    <name type="scientific">SAR86 cluster bacterium</name>
    <dbReference type="NCBI Taxonomy" id="2030880"/>
    <lineage>
        <taxon>Bacteria</taxon>
        <taxon>Pseudomonadati</taxon>
        <taxon>Pseudomonadota</taxon>
        <taxon>Gammaproteobacteria</taxon>
        <taxon>SAR86 cluster</taxon>
    </lineage>
</organism>
<dbReference type="Gene3D" id="3.40.605.10">
    <property type="entry name" value="Aldehyde Dehydrogenase, Chain A, domain 1"/>
    <property type="match status" value="1"/>
</dbReference>
<evidence type="ECO:0000256" key="2">
    <source>
        <dbReference type="ARBA" id="ARBA00023002"/>
    </source>
</evidence>
<dbReference type="PANTHER" id="PTHR43353:SF5">
    <property type="entry name" value="SUCCINATE-SEMIALDEHYDE DEHYDROGENASE, MITOCHONDRIAL"/>
    <property type="match status" value="1"/>
</dbReference>
<feature type="domain" description="Aldehyde dehydrogenase" evidence="5">
    <location>
        <begin position="20"/>
        <end position="477"/>
    </location>
</feature>
<dbReference type="CDD" id="cd07103">
    <property type="entry name" value="ALDH_F5_SSADH_GabD"/>
    <property type="match status" value="1"/>
</dbReference>
<comment type="similarity">
    <text evidence="1 4">Belongs to the aldehyde dehydrogenase family.</text>
</comment>
<keyword evidence="2 4" id="KW-0560">Oxidoreductase</keyword>
<reference evidence="7" key="1">
    <citation type="submission" date="2017-08" db="EMBL/GenBank/DDBJ databases">
        <title>A dynamic microbial community with high functional redundancy inhabits the cold, oxic subseafloor aquifer.</title>
        <authorList>
            <person name="Tully B.J."/>
            <person name="Wheat C.G."/>
            <person name="Glazer B.T."/>
            <person name="Huber J.A."/>
        </authorList>
    </citation>
    <scope>NUCLEOTIDE SEQUENCE [LARGE SCALE GENOMIC DNA]</scope>
</reference>
<dbReference type="PROSITE" id="PS00070">
    <property type="entry name" value="ALDEHYDE_DEHYDR_CYS"/>
    <property type="match status" value="1"/>
</dbReference>
<dbReference type="EMBL" id="NVVJ01000006">
    <property type="protein sequence ID" value="PCJ27551.1"/>
    <property type="molecule type" value="Genomic_DNA"/>
</dbReference>
<dbReference type="PANTHER" id="PTHR43353">
    <property type="entry name" value="SUCCINATE-SEMIALDEHYDE DEHYDROGENASE, MITOCHONDRIAL"/>
    <property type="match status" value="1"/>
</dbReference>